<evidence type="ECO:0000313" key="1">
    <source>
        <dbReference type="EMBL" id="ALE09024.1"/>
    </source>
</evidence>
<organism evidence="1 2">
    <name type="scientific">Bifidobacterium longum subsp. infantis</name>
    <dbReference type="NCBI Taxonomy" id="1682"/>
    <lineage>
        <taxon>Bacteria</taxon>
        <taxon>Bacillati</taxon>
        <taxon>Actinomycetota</taxon>
        <taxon>Actinomycetes</taxon>
        <taxon>Bifidobacteriales</taxon>
        <taxon>Bifidobacteriaceae</taxon>
        <taxon>Bifidobacterium</taxon>
    </lineage>
</organism>
<evidence type="ECO:0000313" key="2">
    <source>
        <dbReference type="Proteomes" id="UP000067206"/>
    </source>
</evidence>
<dbReference type="EMBL" id="CP010411">
    <property type="protein sequence ID" value="ALE09024.1"/>
    <property type="molecule type" value="Genomic_DNA"/>
</dbReference>
<name>A0A0M4ME38_BIFLI</name>
<reference evidence="1 2" key="1">
    <citation type="submission" date="2014-12" db="EMBL/GenBank/DDBJ databases">
        <title>Complete genome sequence of Bifidobacterium longum subsp. infantis BT1.</title>
        <authorList>
            <person name="Kim J.F."/>
            <person name="Kwak M.-J."/>
        </authorList>
    </citation>
    <scope>NUCLEOTIDE SEQUENCE [LARGE SCALE GENOMIC DNA]</scope>
    <source>
        <strain evidence="1 2">BT1</strain>
    </source>
</reference>
<accession>A0A0M4ME38</accession>
<dbReference type="AlphaFoldDB" id="A0A0M4ME38"/>
<dbReference type="Proteomes" id="UP000067206">
    <property type="component" value="Chromosome"/>
</dbReference>
<proteinExistence type="predicted"/>
<protein>
    <submittedName>
        <fullName evidence="1">Uncharacterized protein</fullName>
    </submittedName>
</protein>
<dbReference type="PATRIC" id="fig|1682.24.peg.948"/>
<gene>
    <name evidence="1" type="ORF">RY67_980</name>
</gene>
<sequence length="48" mass="5262">MGVGVLDSLHCFPFSVSFHKNNVVVFVIESTVIALLCRSHFLVDASIL</sequence>